<feature type="domain" description="RNA polymerase sigma factor 70 region 4 type 2" evidence="7">
    <location>
        <begin position="131"/>
        <end position="182"/>
    </location>
</feature>
<proteinExistence type="inferred from homology"/>
<dbReference type="PANTHER" id="PTHR43133">
    <property type="entry name" value="RNA POLYMERASE ECF-TYPE SIGMA FACTO"/>
    <property type="match status" value="1"/>
</dbReference>
<dbReference type="InterPro" id="IPR039425">
    <property type="entry name" value="RNA_pol_sigma-70-like"/>
</dbReference>
<dbReference type="PANTHER" id="PTHR43133:SF25">
    <property type="entry name" value="RNA POLYMERASE SIGMA FACTOR RFAY-RELATED"/>
    <property type="match status" value="1"/>
</dbReference>
<dbReference type="EMBL" id="CP063373">
    <property type="protein sequence ID" value="QOV37704.1"/>
    <property type="molecule type" value="Genomic_DNA"/>
</dbReference>
<evidence type="ECO:0000256" key="4">
    <source>
        <dbReference type="ARBA" id="ARBA00023163"/>
    </source>
</evidence>
<keyword evidence="2" id="KW-0805">Transcription regulation</keyword>
<keyword evidence="9" id="KW-1185">Reference proteome</keyword>
<dbReference type="Gene3D" id="1.10.1740.10">
    <property type="match status" value="1"/>
</dbReference>
<dbReference type="RefSeq" id="WP_194044978.1">
    <property type="nucleotide sequence ID" value="NZ_CP063373.1"/>
</dbReference>
<accession>A0A7M2SN56</accession>
<gene>
    <name evidence="8" type="ORF">IM697_04575</name>
</gene>
<dbReference type="InterPro" id="IPR014284">
    <property type="entry name" value="RNA_pol_sigma-70_dom"/>
</dbReference>
<dbReference type="InterPro" id="IPR036388">
    <property type="entry name" value="WH-like_DNA-bd_sf"/>
</dbReference>
<dbReference type="Proteomes" id="UP000594205">
    <property type="component" value="Chromosome"/>
</dbReference>
<evidence type="ECO:0000313" key="9">
    <source>
        <dbReference type="Proteomes" id="UP000594205"/>
    </source>
</evidence>
<feature type="domain" description="RNA polymerase sigma-70 region 2" evidence="6">
    <location>
        <begin position="20"/>
        <end position="94"/>
    </location>
</feature>
<dbReference type="AlphaFoldDB" id="A0A7M2SN56"/>
<dbReference type="Pfam" id="PF08281">
    <property type="entry name" value="Sigma70_r4_2"/>
    <property type="match status" value="1"/>
</dbReference>
<evidence type="ECO:0000259" key="7">
    <source>
        <dbReference type="Pfam" id="PF08281"/>
    </source>
</evidence>
<dbReference type="InterPro" id="IPR013249">
    <property type="entry name" value="RNA_pol_sigma70_r4_t2"/>
</dbReference>
<name>A0A7M2SN56_9ACTN</name>
<dbReference type="Pfam" id="PF04542">
    <property type="entry name" value="Sigma70_r2"/>
    <property type="match status" value="1"/>
</dbReference>
<dbReference type="KEGG" id="sfeu:IM697_04575"/>
<evidence type="ECO:0000313" key="8">
    <source>
        <dbReference type="EMBL" id="QOV37704.1"/>
    </source>
</evidence>
<dbReference type="GO" id="GO:0016987">
    <property type="term" value="F:sigma factor activity"/>
    <property type="evidence" value="ECO:0007669"/>
    <property type="project" value="UniProtKB-KW"/>
</dbReference>
<dbReference type="InterPro" id="IPR007627">
    <property type="entry name" value="RNA_pol_sigma70_r2"/>
</dbReference>
<comment type="similarity">
    <text evidence="1">Belongs to the sigma-70 factor family. ECF subfamily.</text>
</comment>
<dbReference type="GO" id="GO:0003677">
    <property type="term" value="F:DNA binding"/>
    <property type="evidence" value="ECO:0007669"/>
    <property type="project" value="InterPro"/>
</dbReference>
<sequence length="224" mass="24907">MDPSLRARIRAGDPEAFAELFSAHAQALYGHAARLTGDRGAAEDAVSLTFLEAWRLRDRLRPEPPDPDEGDGLRPWLYGIATNVLRNSRRAARRHSAALARLPDRRTDRETVPDFADEVVGRMEDAERLAAARAALRRLRRNEREVFALCVWSGLSYAAAADALGVPVSTVRSRLARARQRLRRLAEAELRRTPGRTPAAGQEPGGRGERPGRNRRSADEPHRA</sequence>
<keyword evidence="4" id="KW-0804">Transcription</keyword>
<keyword evidence="3" id="KW-0731">Sigma factor</keyword>
<dbReference type="Gene3D" id="1.10.10.10">
    <property type="entry name" value="Winged helix-like DNA-binding domain superfamily/Winged helix DNA-binding domain"/>
    <property type="match status" value="1"/>
</dbReference>
<dbReference type="NCBIfam" id="TIGR02937">
    <property type="entry name" value="sigma70-ECF"/>
    <property type="match status" value="1"/>
</dbReference>
<feature type="region of interest" description="Disordered" evidence="5">
    <location>
        <begin position="186"/>
        <end position="224"/>
    </location>
</feature>
<evidence type="ECO:0000256" key="5">
    <source>
        <dbReference type="SAM" id="MobiDB-lite"/>
    </source>
</evidence>
<feature type="compositionally biased region" description="Basic and acidic residues" evidence="5">
    <location>
        <begin position="206"/>
        <end position="224"/>
    </location>
</feature>
<evidence type="ECO:0000256" key="2">
    <source>
        <dbReference type="ARBA" id="ARBA00023015"/>
    </source>
</evidence>
<dbReference type="InterPro" id="IPR013324">
    <property type="entry name" value="RNA_pol_sigma_r3/r4-like"/>
</dbReference>
<evidence type="ECO:0000259" key="6">
    <source>
        <dbReference type="Pfam" id="PF04542"/>
    </source>
</evidence>
<reference evidence="8 9" key="1">
    <citation type="submission" date="2020-10" db="EMBL/GenBank/DDBJ databases">
        <title>Streptomyces ferrugineus complate genome analysis.</title>
        <authorList>
            <person name="Anwar N."/>
        </authorList>
    </citation>
    <scope>NUCLEOTIDE SEQUENCE [LARGE SCALE GENOMIC DNA]</scope>
    <source>
        <strain evidence="8 9">CCTCC AA2014009</strain>
    </source>
</reference>
<organism evidence="8 9">
    <name type="scientific">Streptomyces ferrugineus</name>
    <dbReference type="NCBI Taxonomy" id="1413221"/>
    <lineage>
        <taxon>Bacteria</taxon>
        <taxon>Bacillati</taxon>
        <taxon>Actinomycetota</taxon>
        <taxon>Actinomycetes</taxon>
        <taxon>Kitasatosporales</taxon>
        <taxon>Streptomycetaceae</taxon>
        <taxon>Streptomyces</taxon>
    </lineage>
</organism>
<evidence type="ECO:0000256" key="1">
    <source>
        <dbReference type="ARBA" id="ARBA00010641"/>
    </source>
</evidence>
<dbReference type="InterPro" id="IPR013325">
    <property type="entry name" value="RNA_pol_sigma_r2"/>
</dbReference>
<evidence type="ECO:0000256" key="3">
    <source>
        <dbReference type="ARBA" id="ARBA00023082"/>
    </source>
</evidence>
<protein>
    <submittedName>
        <fullName evidence="8">RNA polymerase sigma factor</fullName>
    </submittedName>
</protein>
<dbReference type="GO" id="GO:0006352">
    <property type="term" value="P:DNA-templated transcription initiation"/>
    <property type="evidence" value="ECO:0007669"/>
    <property type="project" value="InterPro"/>
</dbReference>
<dbReference type="SUPFAM" id="SSF88946">
    <property type="entry name" value="Sigma2 domain of RNA polymerase sigma factors"/>
    <property type="match status" value="1"/>
</dbReference>
<dbReference type="SUPFAM" id="SSF88659">
    <property type="entry name" value="Sigma3 and sigma4 domains of RNA polymerase sigma factors"/>
    <property type="match status" value="1"/>
</dbReference>